<evidence type="ECO:0000256" key="4">
    <source>
        <dbReference type="ARBA" id="ARBA00023180"/>
    </source>
</evidence>
<dbReference type="Pfam" id="PF00135">
    <property type="entry name" value="COesterase"/>
    <property type="match status" value="1"/>
</dbReference>
<dbReference type="InterPro" id="IPR029058">
    <property type="entry name" value="AB_hydrolase_fold"/>
</dbReference>
<dbReference type="PANTHER" id="PTHR43918">
    <property type="entry name" value="ACETYLCHOLINESTERASE"/>
    <property type="match status" value="1"/>
</dbReference>
<dbReference type="SUPFAM" id="SSF53474">
    <property type="entry name" value="alpha/beta-Hydrolases"/>
    <property type="match status" value="1"/>
</dbReference>
<keyword evidence="4" id="KW-0325">Glycoprotein</keyword>
<dbReference type="Gene3D" id="3.40.50.1820">
    <property type="entry name" value="alpha/beta hydrolase"/>
    <property type="match status" value="1"/>
</dbReference>
<keyword evidence="2" id="KW-0719">Serine esterase</keyword>
<dbReference type="EMBL" id="NCKV01006837">
    <property type="protein sequence ID" value="RWS23246.1"/>
    <property type="molecule type" value="Genomic_DNA"/>
</dbReference>
<dbReference type="GO" id="GO:0005615">
    <property type="term" value="C:extracellular space"/>
    <property type="evidence" value="ECO:0007669"/>
    <property type="project" value="TreeGrafter"/>
</dbReference>
<dbReference type="GO" id="GO:0003990">
    <property type="term" value="F:acetylcholinesterase activity"/>
    <property type="evidence" value="ECO:0007669"/>
    <property type="project" value="TreeGrafter"/>
</dbReference>
<sequence>MDYYTADRKDWALKRAKALASVLGCNDTQNTFLTAEQIQCLRSVSVEKIMRAAEHPKVTAAAPKLPIDTPFLPIFGDEYIPIAPRIAWKTKAFKNDTELLIGTVYNETPMGSMIPRFIPPSAATEYQCRTTVPSQLLTMQECDELVRIYFLGIDEQRERPRAVETAMQLQTDVTFLCPSKAFAESFSEVNKVGQYFFLYKSKHDKIDC</sequence>
<protein>
    <submittedName>
        <fullName evidence="6">Acetylcholinesterase 3-like protein</fullName>
    </submittedName>
</protein>
<evidence type="ECO:0000256" key="2">
    <source>
        <dbReference type="ARBA" id="ARBA00022487"/>
    </source>
</evidence>
<feature type="non-terminal residue" evidence="6">
    <location>
        <position position="208"/>
    </location>
</feature>
<name>A0A443S6S2_9ACAR</name>
<dbReference type="InterPro" id="IPR050654">
    <property type="entry name" value="AChE-related_enzymes"/>
</dbReference>
<dbReference type="Proteomes" id="UP000288716">
    <property type="component" value="Unassembled WGS sequence"/>
</dbReference>
<comment type="similarity">
    <text evidence="1">Belongs to the type-B carboxylesterase/lipase family.</text>
</comment>
<evidence type="ECO:0000313" key="6">
    <source>
        <dbReference type="EMBL" id="RWS23246.1"/>
    </source>
</evidence>
<dbReference type="GO" id="GO:0019695">
    <property type="term" value="P:choline metabolic process"/>
    <property type="evidence" value="ECO:0007669"/>
    <property type="project" value="TreeGrafter"/>
</dbReference>
<evidence type="ECO:0000259" key="5">
    <source>
        <dbReference type="Pfam" id="PF00135"/>
    </source>
</evidence>
<gene>
    <name evidence="6" type="ORF">B4U80_13946</name>
</gene>
<organism evidence="6 7">
    <name type="scientific">Leptotrombidium deliense</name>
    <dbReference type="NCBI Taxonomy" id="299467"/>
    <lineage>
        <taxon>Eukaryota</taxon>
        <taxon>Metazoa</taxon>
        <taxon>Ecdysozoa</taxon>
        <taxon>Arthropoda</taxon>
        <taxon>Chelicerata</taxon>
        <taxon>Arachnida</taxon>
        <taxon>Acari</taxon>
        <taxon>Acariformes</taxon>
        <taxon>Trombidiformes</taxon>
        <taxon>Prostigmata</taxon>
        <taxon>Anystina</taxon>
        <taxon>Parasitengona</taxon>
        <taxon>Trombiculoidea</taxon>
        <taxon>Trombiculidae</taxon>
        <taxon>Leptotrombidium</taxon>
    </lineage>
</organism>
<feature type="domain" description="Carboxylesterase type B" evidence="5">
    <location>
        <begin position="10"/>
        <end position="203"/>
    </location>
</feature>
<dbReference type="VEuPathDB" id="VectorBase:LDEU008794"/>
<dbReference type="AlphaFoldDB" id="A0A443S6S2"/>
<dbReference type="GO" id="GO:0005886">
    <property type="term" value="C:plasma membrane"/>
    <property type="evidence" value="ECO:0007669"/>
    <property type="project" value="TreeGrafter"/>
</dbReference>
<evidence type="ECO:0000256" key="3">
    <source>
        <dbReference type="ARBA" id="ARBA00022801"/>
    </source>
</evidence>
<evidence type="ECO:0000256" key="1">
    <source>
        <dbReference type="ARBA" id="ARBA00005964"/>
    </source>
</evidence>
<comment type="caution">
    <text evidence="6">The sequence shown here is derived from an EMBL/GenBank/DDBJ whole genome shotgun (WGS) entry which is preliminary data.</text>
</comment>
<reference evidence="6 7" key="1">
    <citation type="journal article" date="2018" name="Gigascience">
        <title>Genomes of trombidid mites reveal novel predicted allergens and laterally-transferred genes associated with secondary metabolism.</title>
        <authorList>
            <person name="Dong X."/>
            <person name="Chaisiri K."/>
            <person name="Xia D."/>
            <person name="Armstrong S.D."/>
            <person name="Fang Y."/>
            <person name="Donnelly M.J."/>
            <person name="Kadowaki T."/>
            <person name="McGarry J.W."/>
            <person name="Darby A.C."/>
            <person name="Makepeace B.L."/>
        </authorList>
    </citation>
    <scope>NUCLEOTIDE SEQUENCE [LARGE SCALE GENOMIC DNA]</scope>
    <source>
        <strain evidence="6">UoL-UT</strain>
    </source>
</reference>
<accession>A0A443S6S2</accession>
<keyword evidence="3" id="KW-0378">Hydrolase</keyword>
<proteinExistence type="inferred from homology"/>
<evidence type="ECO:0000313" key="7">
    <source>
        <dbReference type="Proteomes" id="UP000288716"/>
    </source>
</evidence>
<dbReference type="PANTHER" id="PTHR43918:SF4">
    <property type="entry name" value="CARBOXYLIC ESTER HYDROLASE"/>
    <property type="match status" value="1"/>
</dbReference>
<dbReference type="GO" id="GO:0006581">
    <property type="term" value="P:acetylcholine catabolic process"/>
    <property type="evidence" value="ECO:0007669"/>
    <property type="project" value="TreeGrafter"/>
</dbReference>
<keyword evidence="7" id="KW-1185">Reference proteome</keyword>
<dbReference type="InterPro" id="IPR002018">
    <property type="entry name" value="CarbesteraseB"/>
</dbReference>